<dbReference type="Pfam" id="PF01844">
    <property type="entry name" value="HNH"/>
    <property type="match status" value="1"/>
</dbReference>
<dbReference type="SMART" id="SM00507">
    <property type="entry name" value="HNHc"/>
    <property type="match status" value="1"/>
</dbReference>
<evidence type="ECO:0000256" key="1">
    <source>
        <dbReference type="ARBA" id="ARBA00023450"/>
    </source>
</evidence>
<sequence length="514" mass="56376">MFETKTCRSRKGPIPLGDEDHGEIALRPFFMLHDYLYLDDEMHAPIIETTDSAALALEELEREHERLLAQQAVVAEKVEAARVTFRNQRDAILVHGLSTALEDDEALRRAFSAEVATRLRVSDRTATNMVEEAKTVINDLPGLADAWRLGWVSQQHVRAATHQAWNVPKDARRAFDDAITPKARTQTPSRFQSTARKLREKLHPESIEERKKEAFALRQAEVYEDPDGMASITLHHSADVILSIEHGMRVLAKRRKNETPGEQRTLAQLGADILAEGLLSQLGVETLRIGAFGQTPESEPTISDADTDAESEPEDAESSGAEPSDFESGGVESGGVESSERASLHSALTPAQLAAMRPGVVITVPAETLLGKGDEPAVLGGYGPIDIDTATDIISQASSFHRVLTSPVDGSTVAIDPNKYRLSEQVKRLIRTRDVTCGFPCCDVPAERCDIDHVVAWVDGGRSSPEDLVCLCRRHHTLKHSTRWHSEVQPDGSLLWTSPTGAKHVTQRGGADRA</sequence>
<dbReference type="InterPro" id="IPR003870">
    <property type="entry name" value="DUF222"/>
</dbReference>
<dbReference type="Proteomes" id="UP000662814">
    <property type="component" value="Chromosome"/>
</dbReference>
<keyword evidence="6" id="KW-1185">Reference proteome</keyword>
<evidence type="ECO:0000259" key="4">
    <source>
        <dbReference type="SMART" id="SM00507"/>
    </source>
</evidence>
<name>A0ABX6YLC6_9MICO</name>
<keyword evidence="2" id="KW-0175">Coiled coil</keyword>
<organism evidence="5 6">
    <name type="scientific">Paramicrobacterium chengjingii</name>
    <dbReference type="NCBI Taxonomy" id="2769067"/>
    <lineage>
        <taxon>Bacteria</taxon>
        <taxon>Bacillati</taxon>
        <taxon>Actinomycetota</taxon>
        <taxon>Actinomycetes</taxon>
        <taxon>Micrococcales</taxon>
        <taxon>Microbacteriaceae</taxon>
        <taxon>Paramicrobacterium</taxon>
    </lineage>
</organism>
<dbReference type="Pfam" id="PF02720">
    <property type="entry name" value="DUF222"/>
    <property type="match status" value="1"/>
</dbReference>
<dbReference type="Gene3D" id="1.10.30.50">
    <property type="match status" value="1"/>
</dbReference>
<feature type="coiled-coil region" evidence="2">
    <location>
        <begin position="50"/>
        <end position="77"/>
    </location>
</feature>
<dbReference type="EMBL" id="CP061169">
    <property type="protein sequence ID" value="QPZ39211.1"/>
    <property type="molecule type" value="Genomic_DNA"/>
</dbReference>
<reference evidence="5 6" key="1">
    <citation type="submission" date="2020-12" db="EMBL/GenBank/DDBJ databases">
        <title>Microbacterium sp. HY060.</title>
        <authorList>
            <person name="Zhou J."/>
        </authorList>
    </citation>
    <scope>NUCLEOTIDE SEQUENCE [LARGE SCALE GENOMIC DNA]</scope>
    <source>
        <strain evidence="5 6">HY60</strain>
    </source>
</reference>
<evidence type="ECO:0000256" key="3">
    <source>
        <dbReference type="SAM" id="MobiDB-lite"/>
    </source>
</evidence>
<protein>
    <submittedName>
        <fullName evidence="5">DUF222 domain-containing protein</fullName>
    </submittedName>
</protein>
<evidence type="ECO:0000313" key="6">
    <source>
        <dbReference type="Proteomes" id="UP000662814"/>
    </source>
</evidence>
<evidence type="ECO:0000313" key="5">
    <source>
        <dbReference type="EMBL" id="QPZ39211.1"/>
    </source>
</evidence>
<feature type="region of interest" description="Disordered" evidence="3">
    <location>
        <begin position="292"/>
        <end position="344"/>
    </location>
</feature>
<feature type="compositionally biased region" description="Low complexity" evidence="3">
    <location>
        <begin position="318"/>
        <end position="337"/>
    </location>
</feature>
<comment type="similarity">
    <text evidence="1">Belongs to the Rv1128c/1148c/1588c/1702c/1945/3466 family.</text>
</comment>
<accession>A0ABX6YLC6</accession>
<dbReference type="CDD" id="cd00085">
    <property type="entry name" value="HNHc"/>
    <property type="match status" value="1"/>
</dbReference>
<dbReference type="InterPro" id="IPR003615">
    <property type="entry name" value="HNH_nuc"/>
</dbReference>
<gene>
    <name evidence="5" type="ORF">HCR76_03855</name>
</gene>
<dbReference type="InterPro" id="IPR002711">
    <property type="entry name" value="HNH"/>
</dbReference>
<feature type="region of interest" description="Disordered" evidence="3">
    <location>
        <begin position="495"/>
        <end position="514"/>
    </location>
</feature>
<evidence type="ECO:0000256" key="2">
    <source>
        <dbReference type="SAM" id="Coils"/>
    </source>
</evidence>
<proteinExistence type="inferred from homology"/>
<feature type="domain" description="HNH nuclease" evidence="4">
    <location>
        <begin position="425"/>
        <end position="477"/>
    </location>
</feature>
<feature type="compositionally biased region" description="Acidic residues" evidence="3">
    <location>
        <begin position="305"/>
        <end position="317"/>
    </location>
</feature>
<dbReference type="RefSeq" id="WP_166988390.1">
    <property type="nucleotide sequence ID" value="NZ_CP061169.1"/>
</dbReference>